<dbReference type="InterPro" id="IPR012914">
    <property type="entry name" value="PucR_dom"/>
</dbReference>
<accession>A0ABP9I3I9</accession>
<evidence type="ECO:0000313" key="6">
    <source>
        <dbReference type="Proteomes" id="UP001501195"/>
    </source>
</evidence>
<evidence type="ECO:0000313" key="5">
    <source>
        <dbReference type="EMBL" id="GAA4986614.1"/>
    </source>
</evidence>
<gene>
    <name evidence="5" type="ORF">GCM10023225_26110</name>
</gene>
<dbReference type="EMBL" id="BAABIL010000423">
    <property type="protein sequence ID" value="GAA4986614.1"/>
    <property type="molecule type" value="Genomic_DNA"/>
</dbReference>
<protein>
    <submittedName>
        <fullName evidence="5">PucR family transcriptional regulator</fullName>
    </submittedName>
</protein>
<feature type="domain" description="Purine catabolism PurC-like" evidence="2">
    <location>
        <begin position="7"/>
        <end position="131"/>
    </location>
</feature>
<dbReference type="InterPro" id="IPR025736">
    <property type="entry name" value="PucR_C-HTH_dom"/>
</dbReference>
<dbReference type="InterPro" id="IPR041522">
    <property type="entry name" value="CdaR_GGDEF"/>
</dbReference>
<dbReference type="PANTHER" id="PTHR33744:SF1">
    <property type="entry name" value="DNA-BINDING TRANSCRIPTIONAL ACTIVATOR ADER"/>
    <property type="match status" value="1"/>
</dbReference>
<dbReference type="Pfam" id="PF17853">
    <property type="entry name" value="GGDEF_2"/>
    <property type="match status" value="1"/>
</dbReference>
<sequence>MPTTLADVLRLDVVRAGEPEVLAGAGALDVPVRWLHVGEVADLTGLLQGGELILTTGIVLAPGGAAAGDLGRYLTSLHAAGACGLVVELGPTLPEVPAELVRTGRRLGMPVVALHRRVRFVDVTEAVHARILDEQTALLRLAQQAHDAFSPLGTEGAEPEEIVVRAAGMAGSSVVLEDLAHHVVAYTALDEPAAELLRDWERRSRAAADAGSTGRCGPERWLTTPVGPRRQRWGRLVLPRSRGLDDPAAGMVLERAAEALTVNRLVERDLVVLQHRAQGDLLADLVRGTSEEAELLARAGALGLPPARAYLAVVLADPGADGGGRRVAGDALAVHRRDARLAEQVSAAARSTRLAALVSPLDAGVVAALLALPAPHPQAVERVLTGFVQALGAAPERESPPASPTARAVGVGPVAASLGASGTALAEARHVAEVAAATGLPGRRPWYRSGDLRLRGLLTLLREEPRLLSFAEAELGRLLAHDDASGGGLLDLLRLFLDCGGNKSELSRRSHLSRPALYARLATIERVLGVDLDDGESRTSLHVALLVRDVRAARAP</sequence>
<dbReference type="PANTHER" id="PTHR33744">
    <property type="entry name" value="CARBOHYDRATE DIACID REGULATOR"/>
    <property type="match status" value="1"/>
</dbReference>
<feature type="domain" description="CdaR GGDEF-like" evidence="4">
    <location>
        <begin position="288"/>
        <end position="434"/>
    </location>
</feature>
<dbReference type="Pfam" id="PF13556">
    <property type="entry name" value="HTH_30"/>
    <property type="match status" value="1"/>
</dbReference>
<comment type="similarity">
    <text evidence="1">Belongs to the CdaR family.</text>
</comment>
<dbReference type="Proteomes" id="UP001501195">
    <property type="component" value="Unassembled WGS sequence"/>
</dbReference>
<dbReference type="Gene3D" id="1.10.10.2840">
    <property type="entry name" value="PucR C-terminal helix-turn-helix domain"/>
    <property type="match status" value="1"/>
</dbReference>
<evidence type="ECO:0000259" key="3">
    <source>
        <dbReference type="Pfam" id="PF13556"/>
    </source>
</evidence>
<organism evidence="5 6">
    <name type="scientific">Kineococcus glutinatus</name>
    <dbReference type="NCBI Taxonomy" id="1070872"/>
    <lineage>
        <taxon>Bacteria</taxon>
        <taxon>Bacillati</taxon>
        <taxon>Actinomycetota</taxon>
        <taxon>Actinomycetes</taxon>
        <taxon>Kineosporiales</taxon>
        <taxon>Kineosporiaceae</taxon>
        <taxon>Kineococcus</taxon>
    </lineage>
</organism>
<reference evidence="6" key="1">
    <citation type="journal article" date="2019" name="Int. J. Syst. Evol. Microbiol.">
        <title>The Global Catalogue of Microorganisms (GCM) 10K type strain sequencing project: providing services to taxonomists for standard genome sequencing and annotation.</title>
        <authorList>
            <consortium name="The Broad Institute Genomics Platform"/>
            <consortium name="The Broad Institute Genome Sequencing Center for Infectious Disease"/>
            <person name="Wu L."/>
            <person name="Ma J."/>
        </authorList>
    </citation>
    <scope>NUCLEOTIDE SEQUENCE [LARGE SCALE GENOMIC DNA]</scope>
    <source>
        <strain evidence="6">JCM 18126</strain>
    </source>
</reference>
<evidence type="ECO:0000259" key="4">
    <source>
        <dbReference type="Pfam" id="PF17853"/>
    </source>
</evidence>
<feature type="domain" description="PucR C-terminal helix-turn-helix" evidence="3">
    <location>
        <begin position="489"/>
        <end position="546"/>
    </location>
</feature>
<proteinExistence type="inferred from homology"/>
<evidence type="ECO:0000256" key="1">
    <source>
        <dbReference type="ARBA" id="ARBA00006754"/>
    </source>
</evidence>
<dbReference type="InterPro" id="IPR051448">
    <property type="entry name" value="CdaR-like_regulators"/>
</dbReference>
<dbReference type="RefSeq" id="WP_345713050.1">
    <property type="nucleotide sequence ID" value="NZ_BAABIL010000423.1"/>
</dbReference>
<evidence type="ECO:0000259" key="2">
    <source>
        <dbReference type="Pfam" id="PF07905"/>
    </source>
</evidence>
<dbReference type="InterPro" id="IPR042070">
    <property type="entry name" value="PucR_C-HTH_sf"/>
</dbReference>
<comment type="caution">
    <text evidence="5">The sequence shown here is derived from an EMBL/GenBank/DDBJ whole genome shotgun (WGS) entry which is preliminary data.</text>
</comment>
<name>A0ABP9I3I9_9ACTN</name>
<keyword evidence="6" id="KW-1185">Reference proteome</keyword>
<dbReference type="Pfam" id="PF07905">
    <property type="entry name" value="PucR"/>
    <property type="match status" value="1"/>
</dbReference>